<reference evidence="1" key="1">
    <citation type="submission" date="2010-07" db="EMBL/GenBank/DDBJ databases">
        <authorList>
            <consortium name="CONSOLIDER consortium CSD2007-00005"/>
            <person name="Guazzaroni M.-E."/>
            <person name="Richter M."/>
            <person name="Garcia-Salamanca A."/>
            <person name="Yarza P."/>
            <person name="Ferrer M."/>
        </authorList>
    </citation>
    <scope>NUCLEOTIDE SEQUENCE</scope>
</reference>
<reference evidence="1" key="2">
    <citation type="journal article" date="2011" name="Microb. Ecol.">
        <title>Taxonomic and Functional Metagenomic Profiling of the Microbial Community in the Anoxic Sediment of a Sub-saline Shallow Lake (Laguna de Carrizo, Central Spain).</title>
        <authorList>
            <person name="Ferrer M."/>
            <person name="Guazzaroni M.E."/>
            <person name="Richter M."/>
            <person name="Garcia-Salamanca A."/>
            <person name="Yarza P."/>
            <person name="Suarez-Suarez A."/>
            <person name="Solano J."/>
            <person name="Alcaide M."/>
            <person name="van Dillewijn P."/>
            <person name="Molina-Henares M.A."/>
            <person name="Lopez-Cortes N."/>
            <person name="Al-Ramahi Y."/>
            <person name="Guerrero C."/>
            <person name="Acosta A."/>
            <person name="de Eugenio L.I."/>
            <person name="Martinez V."/>
            <person name="Marques S."/>
            <person name="Rojo F."/>
            <person name="Santero E."/>
            <person name="Genilloud O."/>
            <person name="Perez-Perez J."/>
            <person name="Rossello-Mora R."/>
            <person name="Ramos J.L."/>
        </authorList>
    </citation>
    <scope>NUCLEOTIDE SEQUENCE</scope>
</reference>
<dbReference type="EMBL" id="ADZX01000356">
    <property type="protein sequence ID" value="EFK97080.1"/>
    <property type="molecule type" value="Genomic_DNA"/>
</dbReference>
<dbReference type="AlphaFoldDB" id="D9PH53"/>
<evidence type="ECO:0000313" key="1">
    <source>
        <dbReference type="EMBL" id="EFK97080.1"/>
    </source>
</evidence>
<organism evidence="1">
    <name type="scientific">sediment metagenome</name>
    <dbReference type="NCBI Taxonomy" id="749907"/>
    <lineage>
        <taxon>unclassified sequences</taxon>
        <taxon>metagenomes</taxon>
        <taxon>ecological metagenomes</taxon>
    </lineage>
</organism>
<name>D9PH53_9ZZZZ</name>
<proteinExistence type="predicted"/>
<protein>
    <submittedName>
        <fullName evidence="1">Uncharacterized protein</fullName>
    </submittedName>
</protein>
<accession>D9PH53</accession>
<comment type="caution">
    <text evidence="1">The sequence shown here is derived from an EMBL/GenBank/DDBJ whole genome shotgun (WGS) entry which is preliminary data.</text>
</comment>
<gene>
    <name evidence="1" type="ORF">LDC_0852</name>
</gene>
<sequence>MVADHAWPTGLAFLGVGENQVDVGGYVELEAAELAHADHDQILFAAAILAERRAVLRAQPAVDPRERETQGGVGKQRGGGHYFAQVGESAQVARDQAQHDLLAQLAQGLFQCVFVGNRSGGQGGLHFLGAPCQIQFRGEAVLQFRRTFRQPPGEMAEVQGFCDDGVGLHKRHGMSGVCKEQVI</sequence>